<proteinExistence type="predicted"/>
<dbReference type="AlphaFoldDB" id="A0A0F8Z3R9"/>
<accession>A0A0F8Z3R9</accession>
<organism evidence="1">
    <name type="scientific">marine sediment metagenome</name>
    <dbReference type="NCBI Taxonomy" id="412755"/>
    <lineage>
        <taxon>unclassified sequences</taxon>
        <taxon>metagenomes</taxon>
        <taxon>ecological metagenomes</taxon>
    </lineage>
</organism>
<dbReference type="EMBL" id="LAZR01053454">
    <property type="protein sequence ID" value="KKK80710.1"/>
    <property type="molecule type" value="Genomic_DNA"/>
</dbReference>
<protein>
    <submittedName>
        <fullName evidence="1">Uncharacterized protein</fullName>
    </submittedName>
</protein>
<sequence length="224" mass="25122">MPGDKSEETANKGMWVRYDVELRMTDRFAASLPKTKEEIAAMLEHRMPATPPEDYTPVENLAEEAAAKVGAGEAEGEEEEVKFGWATFARNDDGLYYEGRCIRGHLKDCATQVKDLLQPPVKALKAKVANKVYVTTDVIPLGVKEVAGTETRYVQVMTRLGPRSTIKYVDYVEKPTLRFELKVLNDGVITLAILEAIFEYGTIHGLGQERSQGWGRYEFTITEK</sequence>
<reference evidence="1" key="1">
    <citation type="journal article" date="2015" name="Nature">
        <title>Complex archaea that bridge the gap between prokaryotes and eukaryotes.</title>
        <authorList>
            <person name="Spang A."/>
            <person name="Saw J.H."/>
            <person name="Jorgensen S.L."/>
            <person name="Zaremba-Niedzwiedzka K."/>
            <person name="Martijn J."/>
            <person name="Lind A.E."/>
            <person name="van Eijk R."/>
            <person name="Schleper C."/>
            <person name="Guy L."/>
            <person name="Ettema T.J."/>
        </authorList>
    </citation>
    <scope>NUCLEOTIDE SEQUENCE</scope>
</reference>
<gene>
    <name evidence="1" type="ORF">LCGC14_2820770</name>
</gene>
<evidence type="ECO:0000313" key="1">
    <source>
        <dbReference type="EMBL" id="KKK80710.1"/>
    </source>
</evidence>
<comment type="caution">
    <text evidence="1">The sequence shown here is derived from an EMBL/GenBank/DDBJ whole genome shotgun (WGS) entry which is preliminary data.</text>
</comment>
<name>A0A0F8Z3R9_9ZZZZ</name>